<name>A0ACB7IQC6_PLECO</name>
<gene>
    <name evidence="1" type="ORF">CCMSSC00406_0007936</name>
</gene>
<reference evidence="1 2" key="1">
    <citation type="journal article" date="2021" name="Appl. Environ. Microbiol.">
        <title>Genetic linkage and physical mapping for an oyster mushroom Pleurotus cornucopiae and QTL analysis for the trait cap color.</title>
        <authorList>
            <person name="Zhang Y."/>
            <person name="Gao W."/>
            <person name="Sonnenberg A."/>
            <person name="Chen Q."/>
            <person name="Zhang J."/>
            <person name="Huang C."/>
        </authorList>
    </citation>
    <scope>NUCLEOTIDE SEQUENCE [LARGE SCALE GENOMIC DNA]</scope>
    <source>
        <strain evidence="1">CCMSSC00406</strain>
    </source>
</reference>
<organism evidence="1 2">
    <name type="scientific">Pleurotus cornucopiae</name>
    <name type="common">Cornucopia mushroom</name>
    <dbReference type="NCBI Taxonomy" id="5321"/>
    <lineage>
        <taxon>Eukaryota</taxon>
        <taxon>Fungi</taxon>
        <taxon>Dikarya</taxon>
        <taxon>Basidiomycota</taxon>
        <taxon>Agaricomycotina</taxon>
        <taxon>Agaricomycetes</taxon>
        <taxon>Agaricomycetidae</taxon>
        <taxon>Agaricales</taxon>
        <taxon>Pleurotineae</taxon>
        <taxon>Pleurotaceae</taxon>
        <taxon>Pleurotus</taxon>
    </lineage>
</organism>
<evidence type="ECO:0000313" key="1">
    <source>
        <dbReference type="EMBL" id="KAG9220076.1"/>
    </source>
</evidence>
<evidence type="ECO:0000313" key="2">
    <source>
        <dbReference type="Proteomes" id="UP000824881"/>
    </source>
</evidence>
<protein>
    <submittedName>
        <fullName evidence="1">Uncharacterized protein</fullName>
    </submittedName>
</protein>
<dbReference type="Proteomes" id="UP000824881">
    <property type="component" value="Unassembled WGS sequence"/>
</dbReference>
<sequence length="337" mass="35293">MDNILGASLLGVQGYQGYILVPNVFIPNLCSGMTTAVYNMVEGVITLQYHLEAWEAPKWAIGRLISPMEASPSMKAYSTTAWSYPSTPFAYFRPSKMTQSKPVGNEHASGDDMAALLAQLSGLSLSPDQARTLAGALTLLANSAPSAPSPASGTSPMQGGPPATSVVAPGLSVSAARRLTASAPVVQPVSPPAIAVTHAPVTQPTAPAAIAHAVVARSAVAQPIVPPAAIHTPVAQPAVPPAVVDTPYTPTPASPRYHLPQPGSPGPYYVITRGRQVGIFTNWTATAPLVIRVPGAVFESVHSLALAREMMEEALDDGIVSVIDIEYTRRPRMRSRR</sequence>
<dbReference type="EMBL" id="WQMT02000008">
    <property type="protein sequence ID" value="KAG9220076.1"/>
    <property type="molecule type" value="Genomic_DNA"/>
</dbReference>
<proteinExistence type="predicted"/>
<comment type="caution">
    <text evidence="1">The sequence shown here is derived from an EMBL/GenBank/DDBJ whole genome shotgun (WGS) entry which is preliminary data.</text>
</comment>
<accession>A0ACB7IQC6</accession>
<keyword evidence="2" id="KW-1185">Reference proteome</keyword>